<sequence>MRKWQEQSVFLILELSLALRRRLLNQRKVSHYTGMIAYSGQHLVSLKRTVISKICLTIMHQI</sequence>
<dbReference type="AlphaFoldDB" id="E7QYB6"/>
<evidence type="ECO:0000313" key="1">
    <source>
        <dbReference type="EMBL" id="EFW90441.1"/>
    </source>
</evidence>
<name>E7QYB6_HALPU</name>
<organism evidence="1">
    <name type="scientific">Haladaptatus paucihalophilus DX253</name>
    <dbReference type="NCBI Taxonomy" id="797209"/>
    <lineage>
        <taxon>Archaea</taxon>
        <taxon>Methanobacteriati</taxon>
        <taxon>Methanobacteriota</taxon>
        <taxon>Stenosarchaea group</taxon>
        <taxon>Halobacteria</taxon>
        <taxon>Halobacteriales</taxon>
        <taxon>Haladaptataceae</taxon>
        <taxon>Haladaptatus</taxon>
    </lineage>
</organism>
<protein>
    <submittedName>
        <fullName evidence="1">Uncharacterized protein</fullName>
    </submittedName>
</protein>
<gene>
    <name evidence="1" type="ORF">ZOD2009_19033</name>
</gene>
<comment type="caution">
    <text evidence="1">The sequence shown here is derived from an EMBL/GenBank/DDBJ whole genome shotgun (WGS) entry which is preliminary data.</text>
</comment>
<dbReference type="EMBL" id="AEMG01000027">
    <property type="protein sequence ID" value="EFW90441.1"/>
    <property type="molecule type" value="Genomic_DNA"/>
</dbReference>
<dbReference type="Proteomes" id="UP000003751">
    <property type="component" value="Unassembled WGS sequence"/>
</dbReference>
<reference evidence="1" key="1">
    <citation type="journal article" date="2014" name="ISME J.">
        <title>Trehalose/2-sulfotrehalose biosynthesis and glycine-betaine uptake are widely spread mechanisms for osmoadaptation in the Halobacteriales.</title>
        <authorList>
            <person name="Youssef N.H."/>
            <person name="Savage-Ashlock K.N."/>
            <person name="McCully A.L."/>
            <person name="Luedtke B."/>
            <person name="Shaw E.I."/>
            <person name="Hoff W.D."/>
            <person name="Elshahed M.S."/>
        </authorList>
    </citation>
    <scope>NUCLEOTIDE SEQUENCE [LARGE SCALE GENOMIC DNA]</scope>
    <source>
        <strain evidence="1">DX253</strain>
    </source>
</reference>
<proteinExistence type="predicted"/>
<accession>E7QYB6</accession>